<organism evidence="7 8">
    <name type="scientific">Populus tomentosa</name>
    <name type="common">Chinese white poplar</name>
    <dbReference type="NCBI Taxonomy" id="118781"/>
    <lineage>
        <taxon>Eukaryota</taxon>
        <taxon>Viridiplantae</taxon>
        <taxon>Streptophyta</taxon>
        <taxon>Embryophyta</taxon>
        <taxon>Tracheophyta</taxon>
        <taxon>Spermatophyta</taxon>
        <taxon>Magnoliopsida</taxon>
        <taxon>eudicotyledons</taxon>
        <taxon>Gunneridae</taxon>
        <taxon>Pentapetalae</taxon>
        <taxon>rosids</taxon>
        <taxon>fabids</taxon>
        <taxon>Malpighiales</taxon>
        <taxon>Salicaceae</taxon>
        <taxon>Saliceae</taxon>
        <taxon>Populus</taxon>
    </lineage>
</organism>
<dbReference type="GO" id="GO:0000712">
    <property type="term" value="P:resolution of meiotic recombination intermediates"/>
    <property type="evidence" value="ECO:0007669"/>
    <property type="project" value="TreeGrafter"/>
</dbReference>
<evidence type="ECO:0000256" key="6">
    <source>
        <dbReference type="ARBA" id="ARBA00023242"/>
    </source>
</evidence>
<evidence type="ECO:0000313" key="7">
    <source>
        <dbReference type="EMBL" id="KAG6754143.1"/>
    </source>
</evidence>
<evidence type="ECO:0000256" key="5">
    <source>
        <dbReference type="ARBA" id="ARBA00023204"/>
    </source>
</evidence>
<name>A0A8X7YT60_POPTO</name>
<accession>A0A8X7YT60</accession>
<keyword evidence="8" id="KW-1185">Reference proteome</keyword>
<comment type="similarity">
    <text evidence="2">Belongs to the CENP-X/MHF2 family.</text>
</comment>
<dbReference type="PANTHER" id="PTHR28680">
    <property type="entry name" value="CENTROMERE PROTEIN X"/>
    <property type="match status" value="1"/>
</dbReference>
<reference evidence="7" key="1">
    <citation type="journal article" date="2020" name="bioRxiv">
        <title>Hybrid origin of Populus tomentosa Carr. identified through genome sequencing and phylogenomic analysis.</title>
        <authorList>
            <person name="An X."/>
            <person name="Gao K."/>
            <person name="Chen Z."/>
            <person name="Li J."/>
            <person name="Yang X."/>
            <person name="Yang X."/>
            <person name="Zhou J."/>
            <person name="Guo T."/>
            <person name="Zhao T."/>
            <person name="Huang S."/>
            <person name="Miao D."/>
            <person name="Khan W.U."/>
            <person name="Rao P."/>
            <person name="Ye M."/>
            <person name="Lei B."/>
            <person name="Liao W."/>
            <person name="Wang J."/>
            <person name="Ji L."/>
            <person name="Li Y."/>
            <person name="Guo B."/>
            <person name="Mustafa N.S."/>
            <person name="Li S."/>
            <person name="Yun Q."/>
            <person name="Keller S.R."/>
            <person name="Mao J."/>
            <person name="Zhang R."/>
            <person name="Strauss S.H."/>
        </authorList>
    </citation>
    <scope>NUCLEOTIDE SEQUENCE</scope>
    <source>
        <strain evidence="7">GM15</strain>
        <tissue evidence="7">Leaf</tissue>
    </source>
</reference>
<comment type="caution">
    <text evidence="7">The sequence shown here is derived from an EMBL/GenBank/DDBJ whole genome shotgun (WGS) entry which is preliminary data.</text>
</comment>
<keyword evidence="6" id="KW-0539">Nucleus</keyword>
<dbReference type="CDD" id="cd22921">
    <property type="entry name" value="HFD_CENP-X"/>
    <property type="match status" value="1"/>
</dbReference>
<keyword evidence="5" id="KW-0234">DNA repair</keyword>
<dbReference type="GO" id="GO:0071821">
    <property type="term" value="C:FANCM-MHF complex"/>
    <property type="evidence" value="ECO:0007669"/>
    <property type="project" value="TreeGrafter"/>
</dbReference>
<dbReference type="Proteomes" id="UP000886885">
    <property type="component" value="Chromosome 12A"/>
</dbReference>
<evidence type="ECO:0000256" key="2">
    <source>
        <dbReference type="ARBA" id="ARBA00009359"/>
    </source>
</evidence>
<dbReference type="AlphaFoldDB" id="A0A8X7YT60"/>
<keyword evidence="4" id="KW-0238">DNA-binding</keyword>
<evidence type="ECO:0008006" key="9">
    <source>
        <dbReference type="Google" id="ProtNLM"/>
    </source>
</evidence>
<dbReference type="GO" id="GO:0031297">
    <property type="term" value="P:replication fork processing"/>
    <property type="evidence" value="ECO:0007669"/>
    <property type="project" value="TreeGrafter"/>
</dbReference>
<protein>
    <recommendedName>
        <fullName evidence="9">Centromere protein X</fullName>
    </recommendedName>
</protein>
<dbReference type="Pfam" id="PF09415">
    <property type="entry name" value="CENP-X"/>
    <property type="match status" value="1"/>
</dbReference>
<dbReference type="GO" id="GO:0003677">
    <property type="term" value="F:DNA binding"/>
    <property type="evidence" value="ECO:0007669"/>
    <property type="project" value="UniProtKB-KW"/>
</dbReference>
<sequence>MHRDRKQTQDKGFKRGIGLFEKSDFVVLGRGEVVVAVREWKGENHKKKKKKREGRALKLRMEEVTFDPGLIQAIFKHIWTRRALEREKNEGNDGTDCEVGTGTLKKTRTTSANSNALKLSCELLRIFITEAVQRSAMIAEAEGAGKIEGTHLERILPQLLLDF</sequence>
<evidence type="ECO:0000313" key="8">
    <source>
        <dbReference type="Proteomes" id="UP000886885"/>
    </source>
</evidence>
<dbReference type="InterPro" id="IPR018552">
    <property type="entry name" value="CENP-X"/>
</dbReference>
<dbReference type="EMBL" id="JAAWWB010000023">
    <property type="protein sequence ID" value="KAG6754143.1"/>
    <property type="molecule type" value="Genomic_DNA"/>
</dbReference>
<dbReference type="OrthoDB" id="2500381at2759"/>
<proteinExistence type="inferred from homology"/>
<dbReference type="PANTHER" id="PTHR28680:SF1">
    <property type="entry name" value="CENTROMERE PROTEIN X"/>
    <property type="match status" value="1"/>
</dbReference>
<keyword evidence="3" id="KW-0227">DNA damage</keyword>
<evidence type="ECO:0000256" key="4">
    <source>
        <dbReference type="ARBA" id="ARBA00023125"/>
    </source>
</evidence>
<evidence type="ECO:0000256" key="3">
    <source>
        <dbReference type="ARBA" id="ARBA00022763"/>
    </source>
</evidence>
<dbReference type="GO" id="GO:0051382">
    <property type="term" value="P:kinetochore assembly"/>
    <property type="evidence" value="ECO:0007669"/>
    <property type="project" value="InterPro"/>
</dbReference>
<comment type="subcellular location">
    <subcellularLocation>
        <location evidence="1">Nucleus</location>
    </subcellularLocation>
</comment>
<evidence type="ECO:0000256" key="1">
    <source>
        <dbReference type="ARBA" id="ARBA00004123"/>
    </source>
</evidence>
<gene>
    <name evidence="7" type="ORF">POTOM_042151</name>
</gene>
<dbReference type="GO" id="GO:0006281">
    <property type="term" value="P:DNA repair"/>
    <property type="evidence" value="ECO:0007669"/>
    <property type="project" value="UniProtKB-KW"/>
</dbReference>